<evidence type="ECO:0000259" key="4">
    <source>
        <dbReference type="Pfam" id="PF14432"/>
    </source>
</evidence>
<keyword evidence="2" id="KW-0677">Repeat</keyword>
<sequence length="574" mass="64495">MAYAEKLITKCNSLPHIKQLQAHLIITGLFKSYFSRSKLLDFCATTSAGSLPYATFIFNNIPHRATNDWNAIIRGLAQSHQPINAVAFYVSMQQAPCRPDALTCSFTLKACARALARIEALQIHCHVIKFGVDADVLLQTTLLDAYAKCWDLDCASVMFDEMSKRDIATWNAMISGMAQGNRPHEALKLFKQMREIGVDPNEVTVLGALSACSQLGAFKEGEKIYDYVRDHSLDKNVNVCNAVIDMFAKCGFIKKVYEVFSGMKCRKTIITWNTMVMAYAMHGDGVKAIELFKLIEQDGLAPDSVSYLAALCACNHAGLVDQGLRLFESMEECGVDKNVKHYGSVVDLLGRAGRLEQAYKIIESMNTFPDVVLWQTLLGACKTYGNVEMAEKASRKLVEMGSHSCGDFVLLSNLYAAHERWKDVGKVREAMKSRDVKKIPGFSYTEVGGVIYKFINGDRNHPNWKDIYQKLDEIRFRISDYGYVPETNYVLHDIGLEDKENVLCYHSEKLAVAFGLISTGAGVPISVNKNLRICGDCHIVIKLISKIYEREIIVRDRTRFHKFKDGSCSCRDYW</sequence>
<feature type="repeat" description="PPR" evidence="3">
    <location>
        <begin position="303"/>
        <end position="337"/>
    </location>
</feature>
<reference evidence="5 6" key="1">
    <citation type="submission" date="2024-11" db="EMBL/GenBank/DDBJ databases">
        <title>A near-complete genome assembly of Cinchona calisaya.</title>
        <authorList>
            <person name="Lian D.C."/>
            <person name="Zhao X.W."/>
            <person name="Wei L."/>
        </authorList>
    </citation>
    <scope>NUCLEOTIDE SEQUENCE [LARGE SCALE GENOMIC DNA]</scope>
    <source>
        <tissue evidence="5">Nenye</tissue>
    </source>
</reference>
<evidence type="ECO:0000313" key="6">
    <source>
        <dbReference type="Proteomes" id="UP001630127"/>
    </source>
</evidence>
<dbReference type="InterPro" id="IPR046848">
    <property type="entry name" value="E_motif"/>
</dbReference>
<dbReference type="InterPro" id="IPR032867">
    <property type="entry name" value="DYW_dom"/>
</dbReference>
<feature type="repeat" description="PPR" evidence="3">
    <location>
        <begin position="268"/>
        <end position="302"/>
    </location>
</feature>
<evidence type="ECO:0000256" key="1">
    <source>
        <dbReference type="ARBA" id="ARBA00006643"/>
    </source>
</evidence>
<dbReference type="InterPro" id="IPR011990">
    <property type="entry name" value="TPR-like_helical_dom_sf"/>
</dbReference>
<dbReference type="PANTHER" id="PTHR24015:SF1063">
    <property type="entry name" value="OS12G0156900 PROTEIN"/>
    <property type="match status" value="1"/>
</dbReference>
<organism evidence="5 6">
    <name type="scientific">Cinchona calisaya</name>
    <dbReference type="NCBI Taxonomy" id="153742"/>
    <lineage>
        <taxon>Eukaryota</taxon>
        <taxon>Viridiplantae</taxon>
        <taxon>Streptophyta</taxon>
        <taxon>Embryophyta</taxon>
        <taxon>Tracheophyta</taxon>
        <taxon>Spermatophyta</taxon>
        <taxon>Magnoliopsida</taxon>
        <taxon>eudicotyledons</taxon>
        <taxon>Gunneridae</taxon>
        <taxon>Pentapetalae</taxon>
        <taxon>asterids</taxon>
        <taxon>lamiids</taxon>
        <taxon>Gentianales</taxon>
        <taxon>Rubiaceae</taxon>
        <taxon>Cinchonoideae</taxon>
        <taxon>Cinchoneae</taxon>
        <taxon>Cinchona</taxon>
    </lineage>
</organism>
<comment type="similarity">
    <text evidence="1">Belongs to the PPR family. PCMP-H subfamily.</text>
</comment>
<dbReference type="Pfam" id="PF20430">
    <property type="entry name" value="Eplus_motif"/>
    <property type="match status" value="1"/>
</dbReference>
<dbReference type="NCBIfam" id="TIGR00756">
    <property type="entry name" value="PPR"/>
    <property type="match status" value="2"/>
</dbReference>
<evidence type="ECO:0000313" key="5">
    <source>
        <dbReference type="EMBL" id="KAL3514002.1"/>
    </source>
</evidence>
<feature type="repeat" description="PPR" evidence="3">
    <location>
        <begin position="166"/>
        <end position="200"/>
    </location>
</feature>
<dbReference type="AlphaFoldDB" id="A0ABD2Z3E0"/>
<dbReference type="Pfam" id="PF13041">
    <property type="entry name" value="PPR_2"/>
    <property type="match status" value="2"/>
</dbReference>
<name>A0ABD2Z3E0_9GENT</name>
<dbReference type="PROSITE" id="PS51375">
    <property type="entry name" value="PPR"/>
    <property type="match status" value="3"/>
</dbReference>
<dbReference type="InterPro" id="IPR046849">
    <property type="entry name" value="E2_motif"/>
</dbReference>
<dbReference type="FunFam" id="1.25.40.10:FF:000427">
    <property type="entry name" value="Pentatricopeptide repeat-containing protein chloroplastic"/>
    <property type="match status" value="1"/>
</dbReference>
<evidence type="ECO:0000256" key="2">
    <source>
        <dbReference type="ARBA" id="ARBA00022737"/>
    </source>
</evidence>
<protein>
    <recommendedName>
        <fullName evidence="4">DYW domain-containing protein</fullName>
    </recommendedName>
</protein>
<gene>
    <name evidence="5" type="ORF">ACH5RR_026719</name>
</gene>
<dbReference type="InterPro" id="IPR002885">
    <property type="entry name" value="PPR_rpt"/>
</dbReference>
<dbReference type="PANTHER" id="PTHR24015">
    <property type="entry name" value="OS07G0578800 PROTEIN-RELATED"/>
    <property type="match status" value="1"/>
</dbReference>
<evidence type="ECO:0000256" key="3">
    <source>
        <dbReference type="PROSITE-ProRule" id="PRU00708"/>
    </source>
</evidence>
<dbReference type="Gene3D" id="1.25.40.10">
    <property type="entry name" value="Tetratricopeptide repeat domain"/>
    <property type="match status" value="3"/>
</dbReference>
<dbReference type="FunFam" id="1.25.40.10:FF:002536">
    <property type="entry name" value="Tetratricopeptide repeat (TPR)-like superfamily protein"/>
    <property type="match status" value="1"/>
</dbReference>
<dbReference type="Pfam" id="PF20431">
    <property type="entry name" value="E_motif"/>
    <property type="match status" value="1"/>
</dbReference>
<comment type="caution">
    <text evidence="5">The sequence shown here is derived from an EMBL/GenBank/DDBJ whole genome shotgun (WGS) entry which is preliminary data.</text>
</comment>
<dbReference type="Pfam" id="PF01535">
    <property type="entry name" value="PPR"/>
    <property type="match status" value="3"/>
</dbReference>
<accession>A0ABD2Z3E0</accession>
<keyword evidence="6" id="KW-1185">Reference proteome</keyword>
<dbReference type="Proteomes" id="UP001630127">
    <property type="component" value="Unassembled WGS sequence"/>
</dbReference>
<dbReference type="EMBL" id="JBJUIK010000011">
    <property type="protein sequence ID" value="KAL3514002.1"/>
    <property type="molecule type" value="Genomic_DNA"/>
</dbReference>
<proteinExistence type="inferred from homology"/>
<dbReference type="InterPro" id="IPR046960">
    <property type="entry name" value="PPR_At4g14850-like_plant"/>
</dbReference>
<feature type="domain" description="DYW" evidence="4">
    <location>
        <begin position="482"/>
        <end position="574"/>
    </location>
</feature>
<dbReference type="Pfam" id="PF14432">
    <property type="entry name" value="DYW_deaminase"/>
    <property type="match status" value="1"/>
</dbReference>